<keyword evidence="3" id="KW-1185">Reference proteome</keyword>
<dbReference type="RefSeq" id="WP_017833479.1">
    <property type="nucleotide sequence ID" value="NZ_JSUH01000011.1"/>
</dbReference>
<comment type="caution">
    <text evidence="2">The sequence shown here is derived from an EMBL/GenBank/DDBJ whole genome shotgun (WGS) entry which is preliminary data.</text>
</comment>
<dbReference type="Proteomes" id="UP000030466">
    <property type="component" value="Unassembled WGS sequence"/>
</dbReference>
<dbReference type="AlphaFoldDB" id="A0A0A6VRE1"/>
<dbReference type="InterPro" id="IPR052917">
    <property type="entry name" value="Stress-Dev_Protein"/>
</dbReference>
<dbReference type="Pfam" id="PF16242">
    <property type="entry name" value="Pyrid_ox_like"/>
    <property type="match status" value="1"/>
</dbReference>
<organism evidence="2 3">
    <name type="scientific">Kocuria rosea subsp. polaris</name>
    <dbReference type="NCBI Taxonomy" id="136273"/>
    <lineage>
        <taxon>Bacteria</taxon>
        <taxon>Bacillati</taxon>
        <taxon>Actinomycetota</taxon>
        <taxon>Actinomycetes</taxon>
        <taxon>Micrococcales</taxon>
        <taxon>Micrococcaceae</taxon>
        <taxon>Kocuria</taxon>
    </lineage>
</organism>
<gene>
    <name evidence="2" type="ORF">GY22_12290</name>
</gene>
<feature type="domain" description="General stress protein FMN-binding split barrel" evidence="1">
    <location>
        <begin position="6"/>
        <end position="151"/>
    </location>
</feature>
<dbReference type="OrthoDB" id="1432662at2"/>
<dbReference type="PANTHER" id="PTHR34818:SF1">
    <property type="entry name" value="PROTEIN BLI-3"/>
    <property type="match status" value="1"/>
</dbReference>
<dbReference type="SUPFAM" id="SSF50475">
    <property type="entry name" value="FMN-binding split barrel"/>
    <property type="match status" value="1"/>
</dbReference>
<proteinExistence type="predicted"/>
<evidence type="ECO:0000259" key="1">
    <source>
        <dbReference type="Pfam" id="PF16242"/>
    </source>
</evidence>
<dbReference type="Gene3D" id="2.30.110.10">
    <property type="entry name" value="Electron Transport, Fmn-binding Protein, Chain A"/>
    <property type="match status" value="1"/>
</dbReference>
<accession>A0A0A6VRE1</accession>
<dbReference type="EMBL" id="JSUH01000011">
    <property type="protein sequence ID" value="KHD96908.1"/>
    <property type="molecule type" value="Genomic_DNA"/>
</dbReference>
<name>A0A0A6VRE1_KOCRO</name>
<evidence type="ECO:0000313" key="3">
    <source>
        <dbReference type="Proteomes" id="UP000030466"/>
    </source>
</evidence>
<dbReference type="PANTHER" id="PTHR34818">
    <property type="entry name" value="PROTEIN BLI-3"/>
    <property type="match status" value="1"/>
</dbReference>
<reference evidence="2 3" key="1">
    <citation type="journal article" date="2003" name="Int. J. Syst. Evol. Microbiol.">
        <title>Kocuria polaris sp. nov., an orange-pigmented psychrophilic bacterium isolated from an Antarctic cyanobacterial mat sample.</title>
        <authorList>
            <person name="Reddy G.S."/>
            <person name="Prakash J.S."/>
            <person name="Prabahar V."/>
            <person name="Matsumoto G.I."/>
            <person name="Stackebrandt E."/>
            <person name="Shivaji S."/>
        </authorList>
    </citation>
    <scope>NUCLEOTIDE SEQUENCE [LARGE SCALE GENOMIC DNA]</scope>
    <source>
        <strain evidence="2 3">CMS 76or</strain>
    </source>
</reference>
<protein>
    <recommendedName>
        <fullName evidence="1">General stress protein FMN-binding split barrel domain-containing protein</fullName>
    </recommendedName>
</protein>
<dbReference type="InterPro" id="IPR012349">
    <property type="entry name" value="Split_barrel_FMN-bd"/>
</dbReference>
<evidence type="ECO:0000313" key="2">
    <source>
        <dbReference type="EMBL" id="KHD96908.1"/>
    </source>
</evidence>
<dbReference type="InterPro" id="IPR038725">
    <property type="entry name" value="YdaG_split_barrel_FMN-bd"/>
</dbReference>
<sequence length="160" mass="17445">MSTHQDDIQHIVEFVNRTRVGMLSTREATGKLVSRPMTVVDVAPGEDLNFFTSRDTSSVRDVAANDAVNVAFVGDHEWVSISGAAEVVEDRQVLEGLWSDALKAYYPDGPATPGLVVLRVRTETAEHWRSPGTVATALRWARARATGEQIDPGQSTVVDL</sequence>